<evidence type="ECO:0000256" key="8">
    <source>
        <dbReference type="ARBA" id="ARBA00022946"/>
    </source>
</evidence>
<dbReference type="Pfam" id="PF02770">
    <property type="entry name" value="Acyl-CoA_dh_M"/>
    <property type="match status" value="1"/>
</dbReference>
<dbReference type="EMBL" id="SHME01000001">
    <property type="protein sequence ID" value="TAA22171.1"/>
    <property type="molecule type" value="Genomic_DNA"/>
</dbReference>
<keyword evidence="6 11" id="KW-0285">Flavoprotein</keyword>
<comment type="cofactor">
    <cofactor evidence="1 11">
        <name>FAD</name>
        <dbReference type="ChEBI" id="CHEBI:57692"/>
    </cofactor>
</comment>
<dbReference type="InterPro" id="IPR009075">
    <property type="entry name" value="AcylCo_DH/oxidase_C"/>
</dbReference>
<sequence>MTQDFSFELGEDIDQLRDAVRTFSSEVIAPLADQADRDNAFPNALWPQLGQMGLLGLTVEEEYGGTALGYLAHVVAMEEISRACSAIGLSYGAHSNLCVNQLRKNGDAAQKARYLPRLVSGEHIGALAMSEAGAGSDVVGMKLRAERRGDRYLLNGTKMWITNGPDAHTLVVYAKTDPAAGARGITAFIVERGFKGFSTAQKLDKLGMRGSNTCELVFEDCEVPEENILGGLGQGVKVLMSGLDYERIVLSGGPLGIMAACLDTVLPYVRQRRQFGRPIGEFELMQGKLADMYVGFNACRAYVYAVARACDRGRSTRRDAAGAILYSAEKATWMAGQAIQALGGNGYINEYPTGRLWRDAKLYEIGAGTSEIRRMLIGRELVGRSD</sequence>
<evidence type="ECO:0000259" key="14">
    <source>
        <dbReference type="Pfam" id="PF02771"/>
    </source>
</evidence>
<feature type="domain" description="Acyl-CoA dehydrogenase/oxidase N-terminal" evidence="14">
    <location>
        <begin position="11"/>
        <end position="122"/>
    </location>
</feature>
<dbReference type="InterPro" id="IPR036250">
    <property type="entry name" value="AcylCo_DH-like_C"/>
</dbReference>
<comment type="pathway">
    <text evidence="2">Amino-acid degradation; L-leucine degradation; (S)-3-hydroxy-3-methylglutaryl-CoA from 3-isovaleryl-CoA: step 1/3.</text>
</comment>
<dbReference type="InterPro" id="IPR013786">
    <property type="entry name" value="AcylCoA_DH/ox_N"/>
</dbReference>
<evidence type="ECO:0000256" key="10">
    <source>
        <dbReference type="ARBA" id="ARBA00052875"/>
    </source>
</evidence>
<evidence type="ECO:0000256" key="2">
    <source>
        <dbReference type="ARBA" id="ARBA00004898"/>
    </source>
</evidence>
<feature type="domain" description="Acyl-CoA oxidase/dehydrogenase middle" evidence="13">
    <location>
        <begin position="126"/>
        <end position="221"/>
    </location>
</feature>
<evidence type="ECO:0000313" key="16">
    <source>
        <dbReference type="Proteomes" id="UP000293089"/>
    </source>
</evidence>
<reference evidence="15 16" key="1">
    <citation type="submission" date="2019-02" db="EMBL/GenBank/DDBJ databases">
        <title>WGS of Pseudoxanthomonas species novum from clinical isolates.</title>
        <authorList>
            <person name="Bernier A.-M."/>
            <person name="Bernard K."/>
            <person name="Vachon A."/>
        </authorList>
    </citation>
    <scope>NUCLEOTIDE SEQUENCE [LARGE SCALE GENOMIC DNA]</scope>
    <source>
        <strain evidence="16">NML 170316</strain>
    </source>
</reference>
<dbReference type="CDD" id="cd01156">
    <property type="entry name" value="IVD"/>
    <property type="match status" value="1"/>
</dbReference>
<dbReference type="InterPro" id="IPR034183">
    <property type="entry name" value="IVD"/>
</dbReference>
<keyword evidence="7 11" id="KW-0274">FAD</keyword>
<dbReference type="Pfam" id="PF00441">
    <property type="entry name" value="Acyl-CoA_dh_1"/>
    <property type="match status" value="1"/>
</dbReference>
<dbReference type="Pfam" id="PF02771">
    <property type="entry name" value="Acyl-CoA_dh_N"/>
    <property type="match status" value="1"/>
</dbReference>
<evidence type="ECO:0000256" key="4">
    <source>
        <dbReference type="ARBA" id="ARBA00012044"/>
    </source>
</evidence>
<dbReference type="Gene3D" id="2.40.110.10">
    <property type="entry name" value="Butyryl-CoA Dehydrogenase, subunit A, domain 2"/>
    <property type="match status" value="1"/>
</dbReference>
<evidence type="ECO:0000256" key="7">
    <source>
        <dbReference type="ARBA" id="ARBA00022827"/>
    </source>
</evidence>
<dbReference type="Gene3D" id="1.20.140.10">
    <property type="entry name" value="Butyryl-CoA Dehydrogenase, subunit A, domain 3"/>
    <property type="match status" value="1"/>
</dbReference>
<evidence type="ECO:0000256" key="9">
    <source>
        <dbReference type="ARBA" id="ARBA00023002"/>
    </source>
</evidence>
<dbReference type="PIRSF" id="PIRSF016578">
    <property type="entry name" value="HsaA"/>
    <property type="match status" value="1"/>
</dbReference>
<dbReference type="InterPro" id="IPR037069">
    <property type="entry name" value="AcylCoA_DH/ox_N_sf"/>
</dbReference>
<dbReference type="PANTHER" id="PTHR43884">
    <property type="entry name" value="ACYL-COA DEHYDROGENASE"/>
    <property type="match status" value="1"/>
</dbReference>
<gene>
    <name evidence="15" type="ORF">EA658_00770</name>
</gene>
<dbReference type="InterPro" id="IPR046373">
    <property type="entry name" value="Acyl-CoA_Oxase/DH_mid-dom_sf"/>
</dbReference>
<evidence type="ECO:0000313" key="15">
    <source>
        <dbReference type="EMBL" id="TAA22171.1"/>
    </source>
</evidence>
<dbReference type="SUPFAM" id="SSF47203">
    <property type="entry name" value="Acyl-CoA dehydrogenase C-terminal domain-like"/>
    <property type="match status" value="1"/>
</dbReference>
<dbReference type="PANTHER" id="PTHR43884:SF12">
    <property type="entry name" value="ISOVALERYL-COA DEHYDROGENASE, MITOCHONDRIAL-RELATED"/>
    <property type="match status" value="1"/>
</dbReference>
<feature type="domain" description="Acyl-CoA dehydrogenase/oxidase C-terminal" evidence="12">
    <location>
        <begin position="233"/>
        <end position="381"/>
    </location>
</feature>
<dbReference type="PROSITE" id="PS00072">
    <property type="entry name" value="ACYL_COA_DH_1"/>
    <property type="match status" value="1"/>
</dbReference>
<dbReference type="InterPro" id="IPR006091">
    <property type="entry name" value="Acyl-CoA_Oxase/DH_mid-dom"/>
</dbReference>
<organism evidence="15 16">
    <name type="scientific">Pseudoxanthomonas winnipegensis</name>
    <dbReference type="NCBI Taxonomy" id="2480810"/>
    <lineage>
        <taxon>Bacteria</taxon>
        <taxon>Pseudomonadati</taxon>
        <taxon>Pseudomonadota</taxon>
        <taxon>Gammaproteobacteria</taxon>
        <taxon>Lysobacterales</taxon>
        <taxon>Lysobacteraceae</taxon>
        <taxon>Pseudoxanthomonas</taxon>
    </lineage>
</organism>
<dbReference type="InterPro" id="IPR006089">
    <property type="entry name" value="Acyl-CoA_DH_CS"/>
</dbReference>
<dbReference type="Gene3D" id="1.10.540.10">
    <property type="entry name" value="Acyl-CoA dehydrogenase/oxidase, N-terminal domain"/>
    <property type="match status" value="1"/>
</dbReference>
<dbReference type="InterPro" id="IPR009100">
    <property type="entry name" value="AcylCoA_DH/oxidase_NM_dom_sf"/>
</dbReference>
<dbReference type="EC" id="1.3.8.4" evidence="4"/>
<evidence type="ECO:0000256" key="5">
    <source>
        <dbReference type="ARBA" id="ARBA00018258"/>
    </source>
</evidence>
<evidence type="ECO:0000259" key="12">
    <source>
        <dbReference type="Pfam" id="PF00441"/>
    </source>
</evidence>
<comment type="similarity">
    <text evidence="3 11">Belongs to the acyl-CoA dehydrogenase family.</text>
</comment>
<dbReference type="Proteomes" id="UP000293089">
    <property type="component" value="Unassembled WGS sequence"/>
</dbReference>
<keyword evidence="8" id="KW-0809">Transit peptide</keyword>
<dbReference type="PROSITE" id="PS00073">
    <property type="entry name" value="ACYL_COA_DH_2"/>
    <property type="match status" value="1"/>
</dbReference>
<evidence type="ECO:0000256" key="1">
    <source>
        <dbReference type="ARBA" id="ARBA00001974"/>
    </source>
</evidence>
<protein>
    <recommendedName>
        <fullName evidence="5">Isovaleryl-CoA dehydrogenase, mitochondrial</fullName>
        <ecNumber evidence="4">1.3.8.4</ecNumber>
    </recommendedName>
</protein>
<keyword evidence="9 11" id="KW-0560">Oxidoreductase</keyword>
<dbReference type="SUPFAM" id="SSF56645">
    <property type="entry name" value="Acyl-CoA dehydrogenase NM domain-like"/>
    <property type="match status" value="1"/>
</dbReference>
<proteinExistence type="inferred from homology"/>
<comment type="catalytic activity">
    <reaction evidence="10">
        <text>3-methylbutanoyl-CoA + oxidized [electron-transfer flavoprotein] + H(+) = 3-methylbut-2-enoyl-CoA + reduced [electron-transfer flavoprotein]</text>
        <dbReference type="Rhea" id="RHEA:12276"/>
        <dbReference type="Rhea" id="RHEA-COMP:10685"/>
        <dbReference type="Rhea" id="RHEA-COMP:10686"/>
        <dbReference type="ChEBI" id="CHEBI:15378"/>
        <dbReference type="ChEBI" id="CHEBI:57344"/>
        <dbReference type="ChEBI" id="CHEBI:57345"/>
        <dbReference type="ChEBI" id="CHEBI:57692"/>
        <dbReference type="ChEBI" id="CHEBI:58307"/>
        <dbReference type="EC" id="1.3.8.4"/>
    </reaction>
</comment>
<comment type="caution">
    <text evidence="15">The sequence shown here is derived from an EMBL/GenBank/DDBJ whole genome shotgun (WGS) entry which is preliminary data.</text>
</comment>
<evidence type="ECO:0000259" key="13">
    <source>
        <dbReference type="Pfam" id="PF02770"/>
    </source>
</evidence>
<name>A0ABY1WHP9_9GAMM</name>
<evidence type="ECO:0000256" key="3">
    <source>
        <dbReference type="ARBA" id="ARBA00009347"/>
    </source>
</evidence>
<dbReference type="RefSeq" id="WP_130528940.1">
    <property type="nucleotide sequence ID" value="NZ_SHMD01000002.1"/>
</dbReference>
<evidence type="ECO:0000256" key="6">
    <source>
        <dbReference type="ARBA" id="ARBA00022630"/>
    </source>
</evidence>
<keyword evidence="16" id="KW-1185">Reference proteome</keyword>
<accession>A0ABY1WHP9</accession>
<evidence type="ECO:0000256" key="11">
    <source>
        <dbReference type="RuleBase" id="RU362125"/>
    </source>
</evidence>